<evidence type="ECO:0000313" key="4">
    <source>
        <dbReference type="Proteomes" id="UP000580250"/>
    </source>
</evidence>
<evidence type="ECO:0000313" key="3">
    <source>
        <dbReference type="EMBL" id="CAD2176669.1"/>
    </source>
</evidence>
<evidence type="ECO:0000256" key="1">
    <source>
        <dbReference type="SAM" id="MobiDB-lite"/>
    </source>
</evidence>
<proteinExistence type="predicted"/>
<gene>
    <name evidence="3" type="ORF">MENT_LOCUS28495</name>
</gene>
<feature type="signal peptide" evidence="2">
    <location>
        <begin position="1"/>
        <end position="17"/>
    </location>
</feature>
<dbReference type="EMBL" id="CAJEWN010000281">
    <property type="protein sequence ID" value="CAD2176669.1"/>
    <property type="molecule type" value="Genomic_DNA"/>
</dbReference>
<comment type="caution">
    <text evidence="3">The sequence shown here is derived from an EMBL/GenBank/DDBJ whole genome shotgun (WGS) entry which is preliminary data.</text>
</comment>
<protein>
    <submittedName>
        <fullName evidence="3">Uncharacterized protein</fullName>
    </submittedName>
</protein>
<feature type="compositionally biased region" description="Low complexity" evidence="1">
    <location>
        <begin position="89"/>
        <end position="100"/>
    </location>
</feature>
<feature type="chain" id="PRO_5028169182" evidence="2">
    <location>
        <begin position="18"/>
        <end position="139"/>
    </location>
</feature>
<reference evidence="3 4" key="1">
    <citation type="submission" date="2020-08" db="EMBL/GenBank/DDBJ databases">
        <authorList>
            <person name="Koutsovoulos G."/>
            <person name="Danchin GJ E."/>
        </authorList>
    </citation>
    <scope>NUCLEOTIDE SEQUENCE [LARGE SCALE GENOMIC DNA]</scope>
</reference>
<sequence length="139" mass="15213">MLHFITILLFIFHLAIAQNGDNLNDYDEDIIKTTANYNAGLNADNANNAKPSTASTTTGDNIMVLENLNNATGNPADQADDSSDKPLYPNANPNDNGGANQCPDGWATRQDKDGNVYGYKVIMQDMVNYYQSNNYNNIS</sequence>
<keyword evidence="2" id="KW-0732">Signal</keyword>
<dbReference type="Proteomes" id="UP000580250">
    <property type="component" value="Unassembled WGS sequence"/>
</dbReference>
<feature type="region of interest" description="Disordered" evidence="1">
    <location>
        <begin position="68"/>
        <end position="108"/>
    </location>
</feature>
<accession>A0A6V7VPD6</accession>
<dbReference type="AlphaFoldDB" id="A0A6V7VPD6"/>
<evidence type="ECO:0000256" key="2">
    <source>
        <dbReference type="SAM" id="SignalP"/>
    </source>
</evidence>
<name>A0A6V7VPD6_MELEN</name>
<organism evidence="3 4">
    <name type="scientific">Meloidogyne enterolobii</name>
    <name type="common">Root-knot nematode worm</name>
    <name type="synonym">Meloidogyne mayaguensis</name>
    <dbReference type="NCBI Taxonomy" id="390850"/>
    <lineage>
        <taxon>Eukaryota</taxon>
        <taxon>Metazoa</taxon>
        <taxon>Ecdysozoa</taxon>
        <taxon>Nematoda</taxon>
        <taxon>Chromadorea</taxon>
        <taxon>Rhabditida</taxon>
        <taxon>Tylenchina</taxon>
        <taxon>Tylenchomorpha</taxon>
        <taxon>Tylenchoidea</taxon>
        <taxon>Meloidogynidae</taxon>
        <taxon>Meloidogyninae</taxon>
        <taxon>Meloidogyne</taxon>
    </lineage>
</organism>